<name>A0A6L2PR99_COPFO</name>
<dbReference type="Proteomes" id="UP000502823">
    <property type="component" value="Unassembled WGS sequence"/>
</dbReference>
<sequence length="119" mass="13305">MAQSEGKSPAQNRWRSVSLFGMSANTWRDFYRSGEMSRSREPRNGMSHNITERDIPSGQATTAPPADSRSCGDVLRAMNERNCKAISQCSDNTTSTLLNFLHTQKPHVYDDNTPQQGPK</sequence>
<proteinExistence type="predicted"/>
<feature type="region of interest" description="Disordered" evidence="1">
    <location>
        <begin position="32"/>
        <end position="71"/>
    </location>
</feature>
<protein>
    <submittedName>
        <fullName evidence="2">Uncharacterized protein</fullName>
    </submittedName>
</protein>
<reference evidence="3" key="1">
    <citation type="submission" date="2020-01" db="EMBL/GenBank/DDBJ databases">
        <title>Draft genome sequence of the Termite Coptotermes fromosanus.</title>
        <authorList>
            <person name="Itakura S."/>
            <person name="Yosikawa Y."/>
            <person name="Umezawa K."/>
        </authorList>
    </citation>
    <scope>NUCLEOTIDE SEQUENCE [LARGE SCALE GENOMIC DNA]</scope>
</reference>
<dbReference type="EMBL" id="BLKM01000504">
    <property type="protein sequence ID" value="GFG34784.1"/>
    <property type="molecule type" value="Genomic_DNA"/>
</dbReference>
<dbReference type="AlphaFoldDB" id="A0A6L2PR99"/>
<organism evidence="2 3">
    <name type="scientific">Coptotermes formosanus</name>
    <name type="common">Formosan subterranean termite</name>
    <dbReference type="NCBI Taxonomy" id="36987"/>
    <lineage>
        <taxon>Eukaryota</taxon>
        <taxon>Metazoa</taxon>
        <taxon>Ecdysozoa</taxon>
        <taxon>Arthropoda</taxon>
        <taxon>Hexapoda</taxon>
        <taxon>Insecta</taxon>
        <taxon>Pterygota</taxon>
        <taxon>Neoptera</taxon>
        <taxon>Polyneoptera</taxon>
        <taxon>Dictyoptera</taxon>
        <taxon>Blattodea</taxon>
        <taxon>Blattoidea</taxon>
        <taxon>Termitoidae</taxon>
        <taxon>Rhinotermitidae</taxon>
        <taxon>Coptotermes</taxon>
    </lineage>
</organism>
<evidence type="ECO:0000313" key="3">
    <source>
        <dbReference type="Proteomes" id="UP000502823"/>
    </source>
</evidence>
<evidence type="ECO:0000313" key="2">
    <source>
        <dbReference type="EMBL" id="GFG34784.1"/>
    </source>
</evidence>
<gene>
    <name evidence="2" type="ORF">Cfor_12047</name>
</gene>
<comment type="caution">
    <text evidence="2">The sequence shown here is derived from an EMBL/GenBank/DDBJ whole genome shotgun (WGS) entry which is preliminary data.</text>
</comment>
<keyword evidence="3" id="KW-1185">Reference proteome</keyword>
<evidence type="ECO:0000256" key="1">
    <source>
        <dbReference type="SAM" id="MobiDB-lite"/>
    </source>
</evidence>
<accession>A0A6L2PR99</accession>
<feature type="compositionally biased region" description="Basic and acidic residues" evidence="1">
    <location>
        <begin position="32"/>
        <end position="43"/>
    </location>
</feature>
<dbReference type="InParanoid" id="A0A6L2PR99"/>